<name>A0A077W8J2_9FUNG</name>
<dbReference type="Gene3D" id="3.30.900.10">
    <property type="entry name" value="HORMA domain"/>
    <property type="match status" value="1"/>
</dbReference>
<dbReference type="GO" id="GO:0034399">
    <property type="term" value="C:nuclear periphery"/>
    <property type="evidence" value="ECO:0007669"/>
    <property type="project" value="EnsemblFungi"/>
</dbReference>
<dbReference type="GO" id="GO:1902499">
    <property type="term" value="P:positive regulation of protein autoubiquitination"/>
    <property type="evidence" value="ECO:0007669"/>
    <property type="project" value="EnsemblFungi"/>
</dbReference>
<organism evidence="8">
    <name type="scientific">Lichtheimia ramosa</name>
    <dbReference type="NCBI Taxonomy" id="688394"/>
    <lineage>
        <taxon>Eukaryota</taxon>
        <taxon>Fungi</taxon>
        <taxon>Fungi incertae sedis</taxon>
        <taxon>Mucoromycota</taxon>
        <taxon>Mucoromycotina</taxon>
        <taxon>Mucoromycetes</taxon>
        <taxon>Mucorales</taxon>
        <taxon>Lichtheimiaceae</taxon>
        <taxon>Lichtheimia</taxon>
    </lineage>
</organism>
<evidence type="ECO:0000256" key="3">
    <source>
        <dbReference type="ARBA" id="ARBA00022618"/>
    </source>
</evidence>
<accession>A0A077W8J2</accession>
<dbReference type="GO" id="GO:0044774">
    <property type="term" value="P:mitotic DNA integrity checkpoint signaling"/>
    <property type="evidence" value="ECO:0007669"/>
    <property type="project" value="EnsemblFungi"/>
</dbReference>
<evidence type="ECO:0000256" key="5">
    <source>
        <dbReference type="ARBA" id="ARBA00023242"/>
    </source>
</evidence>
<dbReference type="Pfam" id="PF02301">
    <property type="entry name" value="HORMA"/>
    <property type="match status" value="1"/>
</dbReference>
<keyword evidence="5" id="KW-0539">Nucleus</keyword>
<dbReference type="GO" id="GO:1990333">
    <property type="term" value="C:mitotic checkpoint complex, CDC20-MAD2 subcomplex"/>
    <property type="evidence" value="ECO:0007669"/>
    <property type="project" value="EnsemblFungi"/>
</dbReference>
<evidence type="ECO:0000256" key="2">
    <source>
        <dbReference type="ARBA" id="ARBA00010348"/>
    </source>
</evidence>
<feature type="domain" description="HORMA" evidence="7">
    <location>
        <begin position="7"/>
        <end position="202"/>
    </location>
</feature>
<keyword evidence="4" id="KW-0498">Mitosis</keyword>
<evidence type="ECO:0000259" key="7">
    <source>
        <dbReference type="PROSITE" id="PS50815"/>
    </source>
</evidence>
<dbReference type="GO" id="GO:0051301">
    <property type="term" value="P:cell division"/>
    <property type="evidence" value="ECO:0007669"/>
    <property type="project" value="UniProtKB-KW"/>
</dbReference>
<dbReference type="InterPro" id="IPR036570">
    <property type="entry name" value="HORMA_dom_sf"/>
</dbReference>
<dbReference type="InterPro" id="IPR045091">
    <property type="entry name" value="Mad2-like"/>
</dbReference>
<dbReference type="GO" id="GO:0044732">
    <property type="term" value="C:mitotic spindle pole body"/>
    <property type="evidence" value="ECO:0007669"/>
    <property type="project" value="EnsemblFungi"/>
</dbReference>
<gene>
    <name evidence="8" type="ORF">LRAMOSA00237</name>
</gene>
<dbReference type="GO" id="GO:1905318">
    <property type="term" value="P:meiosis I spindle assembly checkpoint signaling"/>
    <property type="evidence" value="ECO:0007669"/>
    <property type="project" value="EnsemblFungi"/>
</dbReference>
<protein>
    <recommendedName>
        <fullName evidence="7">HORMA domain-containing protein</fullName>
    </recommendedName>
</protein>
<comment type="subcellular location">
    <subcellularLocation>
        <location evidence="1">Nucleus</location>
    </subcellularLocation>
</comment>
<proteinExistence type="inferred from homology"/>
<dbReference type="InterPro" id="IPR003511">
    <property type="entry name" value="HORMA_dom"/>
</dbReference>
<dbReference type="GO" id="GO:0007094">
    <property type="term" value="P:mitotic spindle assembly checkpoint signaling"/>
    <property type="evidence" value="ECO:0007669"/>
    <property type="project" value="EnsemblFungi"/>
</dbReference>
<dbReference type="GO" id="GO:0000785">
    <property type="term" value="C:chromatin"/>
    <property type="evidence" value="ECO:0007669"/>
    <property type="project" value="EnsemblFungi"/>
</dbReference>
<evidence type="ECO:0000256" key="1">
    <source>
        <dbReference type="ARBA" id="ARBA00004123"/>
    </source>
</evidence>
<dbReference type="GO" id="GO:1990498">
    <property type="term" value="C:mitotic spindle microtubule"/>
    <property type="evidence" value="ECO:0007669"/>
    <property type="project" value="EnsemblFungi"/>
</dbReference>
<dbReference type="PANTHER" id="PTHR11842">
    <property type="entry name" value="MITOTIC SPINDLE ASSEMBLY CHECKPOINT PROTEIN MAD2"/>
    <property type="match status" value="1"/>
</dbReference>
<keyword evidence="3" id="KW-0132">Cell division</keyword>
<dbReference type="PROSITE" id="PS50815">
    <property type="entry name" value="HORMA"/>
    <property type="match status" value="1"/>
</dbReference>
<evidence type="ECO:0000256" key="6">
    <source>
        <dbReference type="ARBA" id="ARBA00023306"/>
    </source>
</evidence>
<dbReference type="GO" id="GO:0000776">
    <property type="term" value="C:kinetochore"/>
    <property type="evidence" value="ECO:0007669"/>
    <property type="project" value="EnsemblFungi"/>
</dbReference>
<dbReference type="GO" id="GO:0010997">
    <property type="term" value="F:anaphase-promoting complex binding"/>
    <property type="evidence" value="ECO:0007669"/>
    <property type="project" value="EnsemblFungi"/>
</dbReference>
<sequence length="210" mass="23981">METISLSGSTAVVVDFFEYCVNSILFQRGVYPREDFRISKKYGIPLFVTTNPELKDYIDQIISQVRDWMKSNKISKLILVIKSRETGQVLERWQFDVHVVQQVEPVTATEENPEDMEIVDNSVNESTRQQIRALMRQISASVTFLPELDQDDCTINVLVHTDQDVNVPTTWGDSDPKLIEGGGEHVRLKSFSTSVHKISALVAYRIDDEE</sequence>
<evidence type="ECO:0000256" key="4">
    <source>
        <dbReference type="ARBA" id="ARBA00022776"/>
    </source>
</evidence>
<reference evidence="8" key="1">
    <citation type="journal article" date="2014" name="Genome Announc.">
        <title>De novo whole-genome sequence and genome annotation of Lichtheimia ramosa.</title>
        <authorList>
            <person name="Linde J."/>
            <person name="Schwartze V."/>
            <person name="Binder U."/>
            <person name="Lass-Florl C."/>
            <person name="Voigt K."/>
            <person name="Horn F."/>
        </authorList>
    </citation>
    <scope>NUCLEOTIDE SEQUENCE</scope>
    <source>
        <strain evidence="8">JMRC FSU:6197</strain>
    </source>
</reference>
<keyword evidence="6" id="KW-0131">Cell cycle</keyword>
<dbReference type="AlphaFoldDB" id="A0A077W8J2"/>
<comment type="similarity">
    <text evidence="2">Belongs to the MAD2 family.</text>
</comment>
<dbReference type="GO" id="GO:0005737">
    <property type="term" value="C:cytoplasm"/>
    <property type="evidence" value="ECO:0007669"/>
    <property type="project" value="TreeGrafter"/>
</dbReference>
<dbReference type="EMBL" id="LK023313">
    <property type="protein sequence ID" value="CDS02834.1"/>
    <property type="molecule type" value="Genomic_DNA"/>
</dbReference>
<dbReference type="GO" id="GO:0005654">
    <property type="term" value="C:nucleoplasm"/>
    <property type="evidence" value="ECO:0007669"/>
    <property type="project" value="TreeGrafter"/>
</dbReference>
<dbReference type="SUPFAM" id="SSF56019">
    <property type="entry name" value="The spindle assembly checkpoint protein mad2"/>
    <property type="match status" value="1"/>
</dbReference>
<dbReference type="OrthoDB" id="1806at2759"/>
<evidence type="ECO:0000313" key="8">
    <source>
        <dbReference type="EMBL" id="CDS02834.1"/>
    </source>
</evidence>
<dbReference type="PANTHER" id="PTHR11842:SF11">
    <property type="entry name" value="MITOTIC SPINDLE ASSEMBLY CHECKPOINT PROTEIN MAD2A"/>
    <property type="match status" value="1"/>
</dbReference>